<dbReference type="InterPro" id="IPR017736">
    <property type="entry name" value="Glyco_hydro_1_beta-glucosidase"/>
</dbReference>
<dbReference type="SUPFAM" id="SSF51445">
    <property type="entry name" value="(Trans)glycosidases"/>
    <property type="match status" value="1"/>
</dbReference>
<evidence type="ECO:0000313" key="9">
    <source>
        <dbReference type="EMBL" id="SVA74926.1"/>
    </source>
</evidence>
<keyword evidence="6" id="KW-0119">Carbohydrate metabolism</keyword>
<dbReference type="EMBL" id="UINC01017944">
    <property type="protein sequence ID" value="SVA74926.1"/>
    <property type="molecule type" value="Genomic_DNA"/>
</dbReference>
<dbReference type="NCBIfam" id="TIGR03356">
    <property type="entry name" value="BGL"/>
    <property type="match status" value="1"/>
</dbReference>
<keyword evidence="5" id="KW-0136">Cellulose degradation</keyword>
<dbReference type="GO" id="GO:0030245">
    <property type="term" value="P:cellulose catabolic process"/>
    <property type="evidence" value="ECO:0007669"/>
    <property type="project" value="UniProtKB-KW"/>
</dbReference>
<evidence type="ECO:0000256" key="8">
    <source>
        <dbReference type="ARBA" id="ARBA00023326"/>
    </source>
</evidence>
<name>A0A381YCT9_9ZZZZ</name>
<dbReference type="Gene3D" id="3.20.20.80">
    <property type="entry name" value="Glycosidases"/>
    <property type="match status" value="1"/>
</dbReference>
<dbReference type="PANTHER" id="PTHR10353:SF36">
    <property type="entry name" value="LP05116P"/>
    <property type="match status" value="1"/>
</dbReference>
<dbReference type="GO" id="GO:0005829">
    <property type="term" value="C:cytosol"/>
    <property type="evidence" value="ECO:0007669"/>
    <property type="project" value="TreeGrafter"/>
</dbReference>
<keyword evidence="8" id="KW-0624">Polysaccharide degradation</keyword>
<dbReference type="PANTHER" id="PTHR10353">
    <property type="entry name" value="GLYCOSYL HYDROLASE"/>
    <property type="match status" value="1"/>
</dbReference>
<reference evidence="9" key="1">
    <citation type="submission" date="2018-05" db="EMBL/GenBank/DDBJ databases">
        <authorList>
            <person name="Lanie J.A."/>
            <person name="Ng W.-L."/>
            <person name="Kazmierczak K.M."/>
            <person name="Andrzejewski T.M."/>
            <person name="Davidsen T.M."/>
            <person name="Wayne K.J."/>
            <person name="Tettelin H."/>
            <person name="Glass J.I."/>
            <person name="Rusch D."/>
            <person name="Podicherti R."/>
            <person name="Tsui H.-C.T."/>
            <person name="Winkler M.E."/>
        </authorList>
    </citation>
    <scope>NUCLEOTIDE SEQUENCE</scope>
</reference>
<accession>A0A381YCT9</accession>
<dbReference type="GO" id="GO:0008422">
    <property type="term" value="F:beta-glucosidase activity"/>
    <property type="evidence" value="ECO:0007669"/>
    <property type="project" value="UniProtKB-EC"/>
</dbReference>
<evidence type="ECO:0000256" key="5">
    <source>
        <dbReference type="ARBA" id="ARBA00023001"/>
    </source>
</evidence>
<evidence type="ECO:0000256" key="3">
    <source>
        <dbReference type="ARBA" id="ARBA00012744"/>
    </source>
</evidence>
<dbReference type="PROSITE" id="PS00653">
    <property type="entry name" value="GLYCOSYL_HYDROL_F1_2"/>
    <property type="match status" value="1"/>
</dbReference>
<evidence type="ECO:0000256" key="4">
    <source>
        <dbReference type="ARBA" id="ARBA00022801"/>
    </source>
</evidence>
<gene>
    <name evidence="9" type="ORF">METZ01_LOCUS127780</name>
</gene>
<evidence type="ECO:0000256" key="1">
    <source>
        <dbReference type="ARBA" id="ARBA00000448"/>
    </source>
</evidence>
<dbReference type="FunFam" id="3.20.20.80:FF:000004">
    <property type="entry name" value="Beta-glucosidase 6-phospho-beta-glucosidase"/>
    <property type="match status" value="1"/>
</dbReference>
<dbReference type="EC" id="3.2.1.21" evidence="3"/>
<organism evidence="9">
    <name type="scientific">marine metagenome</name>
    <dbReference type="NCBI Taxonomy" id="408172"/>
    <lineage>
        <taxon>unclassified sequences</taxon>
        <taxon>metagenomes</taxon>
        <taxon>ecological metagenomes</taxon>
    </lineage>
</organism>
<dbReference type="InterPro" id="IPR001360">
    <property type="entry name" value="Glyco_hydro_1"/>
</dbReference>
<dbReference type="Pfam" id="PF00232">
    <property type="entry name" value="Glyco_hydro_1"/>
    <property type="match status" value="1"/>
</dbReference>
<proteinExistence type="inferred from homology"/>
<dbReference type="AlphaFoldDB" id="A0A381YCT9"/>
<protein>
    <recommendedName>
        <fullName evidence="3">beta-glucosidase</fullName>
        <ecNumber evidence="3">3.2.1.21</ecNumber>
    </recommendedName>
</protein>
<dbReference type="InterPro" id="IPR017853">
    <property type="entry name" value="GH"/>
</dbReference>
<comment type="catalytic activity">
    <reaction evidence="1">
        <text>Hydrolysis of terminal, non-reducing beta-D-glucosyl residues with release of beta-D-glucose.</text>
        <dbReference type="EC" id="3.2.1.21"/>
    </reaction>
</comment>
<keyword evidence="7" id="KW-0326">Glycosidase</keyword>
<sequence length="453" mass="51998">MSEPNAFPEKFIWGIATSSYQIEGAPTAGGRGPSVWDIFSHTPGKIKNNDNGDVACDHYHLYQDDIKLMKDLGVNAYRFSIAWPRIFPKGTEKTVNQKGIDFYDSLVDTLLENDIKPFATLNHWDMPQGLEDLGGWTNRQVVDEFVKYGYCTSKHLGDRVIDWITHNEPWCISFLGYIEGRKPPGLKNEWAKSLATAHHLLLSHGKVIPEIKNNVKNAKVGITLNLNTAIPASDSDYDKKACDFYDAQFNRLYLDPLYNQKYPEILFNGLKEKNLIKDDDLKYIKEGDLQIISTRTDFLGVNYYSRAVIRNEEVDESINSTKNVEMGPKTDFGWEVHPPGIYDLIMRLHKDYNVIDIIITENGCSYGDSPDQNNKINDINRINYHDSHISQVLKAVADGAPCTGYFAWSLMDNFEWAEGYSQRFGLIWVDFKTLERIPKESYYWYKNFLSSMK</sequence>
<comment type="similarity">
    <text evidence="2">Belongs to the glycosyl hydrolase 1 family.</text>
</comment>
<evidence type="ECO:0000256" key="6">
    <source>
        <dbReference type="ARBA" id="ARBA00023277"/>
    </source>
</evidence>
<dbReference type="PRINTS" id="PR00131">
    <property type="entry name" value="GLHYDRLASE1"/>
</dbReference>
<evidence type="ECO:0000256" key="7">
    <source>
        <dbReference type="ARBA" id="ARBA00023295"/>
    </source>
</evidence>
<dbReference type="InterPro" id="IPR033132">
    <property type="entry name" value="GH_1_N_CS"/>
</dbReference>
<keyword evidence="4" id="KW-0378">Hydrolase</keyword>
<evidence type="ECO:0000256" key="2">
    <source>
        <dbReference type="ARBA" id="ARBA00010838"/>
    </source>
</evidence>